<evidence type="ECO:0000313" key="5">
    <source>
        <dbReference type="Proteomes" id="UP000032483"/>
    </source>
</evidence>
<dbReference type="Proteomes" id="UP000032483">
    <property type="component" value="Unassembled WGS sequence"/>
</dbReference>
<dbReference type="PATRIC" id="fig|1550024.3.peg.2564"/>
<gene>
    <name evidence="4" type="primary">spoVAE</name>
    <name evidence="3" type="ORF">ASJ35_05645</name>
    <name evidence="4" type="ORF">FYJ76_09055</name>
    <name evidence="2" type="ORF">TQ39_11255</name>
</gene>
<keyword evidence="1" id="KW-1133">Transmembrane helix</keyword>
<dbReference type="EMBL" id="LMUA01000005">
    <property type="protein sequence ID" value="KUE77050.1"/>
    <property type="molecule type" value="Genomic_DNA"/>
</dbReference>
<keyword evidence="5" id="KW-1185">Reference proteome</keyword>
<accession>A0A0W7TT83</accession>
<dbReference type="RefSeq" id="WP_009326162.1">
    <property type="nucleotide sequence ID" value="NZ_CATXDA010000005.1"/>
</dbReference>
<dbReference type="PANTHER" id="PTHR38450">
    <property type="entry name" value="STAGE V SPORULATION PROTEIN AC-RELATED"/>
    <property type="match status" value="1"/>
</dbReference>
<dbReference type="GeneID" id="42857158"/>
<evidence type="ECO:0000256" key="1">
    <source>
        <dbReference type="SAM" id="Phobius"/>
    </source>
</evidence>
<accession>A0A0D8IY18</accession>
<dbReference type="PANTHER" id="PTHR38450:SF2">
    <property type="entry name" value="STAGE V SPORULATION PROTEIN AEB"/>
    <property type="match status" value="1"/>
</dbReference>
<dbReference type="InterPro" id="IPR014204">
    <property type="entry name" value="Spore_V_AE"/>
</dbReference>
<protein>
    <submittedName>
        <fullName evidence="2 4">Stage V sporulation protein AE</fullName>
    </submittedName>
</protein>
<proteinExistence type="predicted"/>
<evidence type="ECO:0000313" key="7">
    <source>
        <dbReference type="Proteomes" id="UP000431913"/>
    </source>
</evidence>
<dbReference type="EMBL" id="JXXK01000015">
    <property type="protein sequence ID" value="KJF39615.1"/>
    <property type="molecule type" value="Genomic_DNA"/>
</dbReference>
<dbReference type="Proteomes" id="UP000053433">
    <property type="component" value="Unassembled WGS sequence"/>
</dbReference>
<dbReference type="EMBL" id="VUNJ01000008">
    <property type="protein sequence ID" value="MST92081.1"/>
    <property type="molecule type" value="Genomic_DNA"/>
</dbReference>
<evidence type="ECO:0000313" key="4">
    <source>
        <dbReference type="EMBL" id="MST92081.1"/>
    </source>
</evidence>
<keyword evidence="1" id="KW-0812">Transmembrane</keyword>
<organism evidence="2 5">
    <name type="scientific">Ruthenibacterium lactatiformans</name>
    <dbReference type="NCBI Taxonomy" id="1550024"/>
    <lineage>
        <taxon>Bacteria</taxon>
        <taxon>Bacillati</taxon>
        <taxon>Bacillota</taxon>
        <taxon>Clostridia</taxon>
        <taxon>Eubacteriales</taxon>
        <taxon>Oscillospiraceae</taxon>
        <taxon>Ruthenibacterium</taxon>
    </lineage>
</organism>
<dbReference type="Proteomes" id="UP000431913">
    <property type="component" value="Unassembled WGS sequence"/>
</dbReference>
<dbReference type="NCBIfam" id="TIGR02839">
    <property type="entry name" value="spore_V_AE"/>
    <property type="match status" value="1"/>
</dbReference>
<reference evidence="3 6" key="2">
    <citation type="submission" date="2015-10" db="EMBL/GenBank/DDBJ databases">
        <title>A novel member of the family Ruminococcaceae isolated from human faeces.</title>
        <authorList>
            <person name="Shkoporov A.N."/>
            <person name="Chaplin A.V."/>
            <person name="Motuzova O.V."/>
            <person name="Kafarskaia L.I."/>
            <person name="Efimov B.A."/>
        </authorList>
    </citation>
    <scope>NUCLEOTIDE SEQUENCE [LARGE SCALE GENOMIC DNA]</scope>
    <source>
        <strain evidence="3 6">668</strain>
    </source>
</reference>
<feature type="transmembrane region" description="Helical" evidence="1">
    <location>
        <begin position="31"/>
        <end position="48"/>
    </location>
</feature>
<feature type="transmembrane region" description="Helical" evidence="1">
    <location>
        <begin position="83"/>
        <end position="111"/>
    </location>
</feature>
<dbReference type="InterPro" id="IPR005562">
    <property type="entry name" value="SpoVA"/>
</dbReference>
<feature type="transmembrane region" description="Helical" evidence="1">
    <location>
        <begin position="54"/>
        <end position="71"/>
    </location>
</feature>
<evidence type="ECO:0000313" key="6">
    <source>
        <dbReference type="Proteomes" id="UP000053433"/>
    </source>
</evidence>
<keyword evidence="1" id="KW-0472">Membrane</keyword>
<dbReference type="AlphaFoldDB" id="A0A0D8IY18"/>
<evidence type="ECO:0000313" key="2">
    <source>
        <dbReference type="EMBL" id="KJF39615.1"/>
    </source>
</evidence>
<reference evidence="2" key="1">
    <citation type="submission" date="2015-02" db="EMBL/GenBank/DDBJ databases">
        <title>A novel member of the family Ruminococcaceae isolated from human feces.</title>
        <authorList>
            <person name="Shkoporov A.N."/>
            <person name="Chaplin A.V."/>
            <person name="Motuzova O.V."/>
            <person name="Kafarskaia L.I."/>
            <person name="Khokhlova E.V."/>
            <person name="Efimov B.A."/>
        </authorList>
    </citation>
    <scope>NUCLEOTIDE SEQUENCE [LARGE SCALE GENOMIC DNA]</scope>
    <source>
        <strain evidence="2">585-1</strain>
    </source>
</reference>
<name>A0A0D8IY18_9FIRM</name>
<comment type="caution">
    <text evidence="2">The sequence shown here is derived from an EMBL/GenBank/DDBJ whole genome shotgun (WGS) entry which is preliminary data.</text>
</comment>
<feature type="transmembrane region" description="Helical" evidence="1">
    <location>
        <begin position="6"/>
        <end position="24"/>
    </location>
</feature>
<evidence type="ECO:0000313" key="3">
    <source>
        <dbReference type="EMBL" id="KUE77050.1"/>
    </source>
</evidence>
<sequence length="118" mass="11833">MNFVWAFLVGGLICVVGQLLIDLTKLTPARILVLYVVAGVVLSALGWYDPLVDFAGAGATVPLIGFGHLLAQGVMDSVAQSGLVGALTGGFTAAAGGVTASLTAGFLAALLGKSRDQS</sequence>
<reference evidence="4 7" key="3">
    <citation type="submission" date="2019-08" db="EMBL/GenBank/DDBJ databases">
        <title>In-depth cultivation of the pig gut microbiome towards novel bacterial diversity and tailored functional studies.</title>
        <authorList>
            <person name="Wylensek D."/>
            <person name="Hitch T.C.A."/>
            <person name="Clavel T."/>
        </authorList>
    </citation>
    <scope>NUCLEOTIDE SEQUENCE [LARGE SCALE GENOMIC DNA]</scope>
    <source>
        <strain evidence="4 7">WCA3-601-WT-6J</strain>
    </source>
</reference>
<dbReference type="Pfam" id="PF03862">
    <property type="entry name" value="SpoVAC_SpoVAEB"/>
    <property type="match status" value="1"/>
</dbReference>